<name>A0ABD1S4J3_9LAMI</name>
<organism evidence="6 7">
    <name type="scientific">Forsythia ovata</name>
    <dbReference type="NCBI Taxonomy" id="205694"/>
    <lineage>
        <taxon>Eukaryota</taxon>
        <taxon>Viridiplantae</taxon>
        <taxon>Streptophyta</taxon>
        <taxon>Embryophyta</taxon>
        <taxon>Tracheophyta</taxon>
        <taxon>Spermatophyta</taxon>
        <taxon>Magnoliopsida</taxon>
        <taxon>eudicotyledons</taxon>
        <taxon>Gunneridae</taxon>
        <taxon>Pentapetalae</taxon>
        <taxon>asterids</taxon>
        <taxon>lamiids</taxon>
        <taxon>Lamiales</taxon>
        <taxon>Oleaceae</taxon>
        <taxon>Forsythieae</taxon>
        <taxon>Forsythia</taxon>
    </lineage>
</organism>
<feature type="domain" description="Pectinesterase inhibitor" evidence="5">
    <location>
        <begin position="32"/>
        <end position="176"/>
    </location>
</feature>
<evidence type="ECO:0000256" key="1">
    <source>
        <dbReference type="ARBA" id="ARBA00022729"/>
    </source>
</evidence>
<comment type="similarity">
    <text evidence="3">Belongs to the PMEI family.</text>
</comment>
<dbReference type="SMART" id="SM00856">
    <property type="entry name" value="PMEI"/>
    <property type="match status" value="1"/>
</dbReference>
<keyword evidence="7" id="KW-1185">Reference proteome</keyword>
<keyword evidence="2" id="KW-1015">Disulfide bond</keyword>
<feature type="chain" id="PRO_5044873872" evidence="4">
    <location>
        <begin position="28"/>
        <end position="183"/>
    </location>
</feature>
<dbReference type="SUPFAM" id="SSF101148">
    <property type="entry name" value="Plant invertase/pectin methylesterase inhibitor"/>
    <property type="match status" value="1"/>
</dbReference>
<evidence type="ECO:0000259" key="5">
    <source>
        <dbReference type="SMART" id="SM00856"/>
    </source>
</evidence>
<evidence type="ECO:0000313" key="7">
    <source>
        <dbReference type="Proteomes" id="UP001604277"/>
    </source>
</evidence>
<dbReference type="Proteomes" id="UP001604277">
    <property type="component" value="Unassembled WGS sequence"/>
</dbReference>
<evidence type="ECO:0000256" key="4">
    <source>
        <dbReference type="SAM" id="SignalP"/>
    </source>
</evidence>
<keyword evidence="1 4" id="KW-0732">Signal</keyword>
<dbReference type="EMBL" id="JBFOLJ010000011">
    <property type="protein sequence ID" value="KAL2495663.1"/>
    <property type="molecule type" value="Genomic_DNA"/>
</dbReference>
<dbReference type="CDD" id="cd14859">
    <property type="entry name" value="PMEI_like"/>
    <property type="match status" value="1"/>
</dbReference>
<dbReference type="PANTHER" id="PTHR35357">
    <property type="entry name" value="OS02G0537100 PROTEIN"/>
    <property type="match status" value="1"/>
</dbReference>
<evidence type="ECO:0000256" key="3">
    <source>
        <dbReference type="ARBA" id="ARBA00038471"/>
    </source>
</evidence>
<dbReference type="InterPro" id="IPR035513">
    <property type="entry name" value="Invertase/methylesterase_inhib"/>
</dbReference>
<dbReference type="InterPro" id="IPR006501">
    <property type="entry name" value="Pectinesterase_inhib_dom"/>
</dbReference>
<reference evidence="7" key="1">
    <citation type="submission" date="2024-07" db="EMBL/GenBank/DDBJ databases">
        <title>Two chromosome-level genome assemblies of Korean endemic species Abeliophyllum distichum and Forsythia ovata (Oleaceae).</title>
        <authorList>
            <person name="Jang H."/>
        </authorList>
    </citation>
    <scope>NUCLEOTIDE SEQUENCE [LARGE SCALE GENOMIC DNA]</scope>
</reference>
<comment type="caution">
    <text evidence="6">The sequence shown here is derived from an EMBL/GenBank/DDBJ whole genome shotgun (WGS) entry which is preliminary data.</text>
</comment>
<dbReference type="NCBIfam" id="TIGR01614">
    <property type="entry name" value="PME_inhib"/>
    <property type="match status" value="1"/>
</dbReference>
<dbReference type="Pfam" id="PF04043">
    <property type="entry name" value="PMEI"/>
    <property type="match status" value="1"/>
</dbReference>
<proteinExistence type="inferred from homology"/>
<dbReference type="Gene3D" id="1.20.140.40">
    <property type="entry name" value="Invertase/pectin methylesterase inhibitor family protein"/>
    <property type="match status" value="1"/>
</dbReference>
<feature type="signal peptide" evidence="4">
    <location>
        <begin position="1"/>
        <end position="27"/>
    </location>
</feature>
<accession>A0ABD1S4J3</accession>
<dbReference type="AlphaFoldDB" id="A0ABD1S4J3"/>
<sequence>MAISCSSPLSIFFFCCLTSMFLSGIYATPEVNSTQMATQVCKNTTNFSFCQAAVYSDPRAPVADRYVLSYIAFGLAYKNATNTSDYIDFTLKSMKGGAKPAIIEALQKCQGDYKEAIRALSEALNNLDSETFYGLDKLSLDVENSARSCEAGFHGHSPISEKNQNLIQLSNICYVVSKLFTYA</sequence>
<gene>
    <name evidence="6" type="ORF">Fot_39420</name>
</gene>
<protein>
    <submittedName>
        <fullName evidence="6">Cell wall/vacuolar inhibitor of fructosidase 2</fullName>
    </submittedName>
</protein>
<dbReference type="PANTHER" id="PTHR35357:SF8">
    <property type="entry name" value="OS01G0111000 PROTEIN"/>
    <property type="match status" value="1"/>
</dbReference>
<evidence type="ECO:0000313" key="6">
    <source>
        <dbReference type="EMBL" id="KAL2495663.1"/>
    </source>
</evidence>
<evidence type="ECO:0000256" key="2">
    <source>
        <dbReference type="ARBA" id="ARBA00023157"/>
    </source>
</evidence>